<dbReference type="PANTHER" id="PTHR42751:SF3">
    <property type="entry name" value="SODIUM_GLUTAMATE SYMPORTER"/>
    <property type="match status" value="1"/>
</dbReference>
<reference evidence="10" key="1">
    <citation type="submission" date="2016-10" db="EMBL/GenBank/DDBJ databases">
        <authorList>
            <person name="Varghese N."/>
            <person name="Submissions S."/>
        </authorList>
    </citation>
    <scope>NUCLEOTIDE SEQUENCE [LARGE SCALE GENOMIC DNA]</scope>
    <source>
        <strain evidence="10">SP</strain>
    </source>
</reference>
<dbReference type="Proteomes" id="UP000198935">
    <property type="component" value="Unassembled WGS sequence"/>
</dbReference>
<dbReference type="GO" id="GO:0015297">
    <property type="term" value="F:antiporter activity"/>
    <property type="evidence" value="ECO:0007669"/>
    <property type="project" value="InterPro"/>
</dbReference>
<organism evidence="9 10">
    <name type="scientific">Evansella caseinilytica</name>
    <dbReference type="NCBI Taxonomy" id="1503961"/>
    <lineage>
        <taxon>Bacteria</taxon>
        <taxon>Bacillati</taxon>
        <taxon>Bacillota</taxon>
        <taxon>Bacilli</taxon>
        <taxon>Bacillales</taxon>
        <taxon>Bacillaceae</taxon>
        <taxon>Evansella</taxon>
    </lineage>
</organism>
<dbReference type="STRING" id="1503961.SAMN05421736_10779"/>
<proteinExistence type="inferred from homology"/>
<evidence type="ECO:0000313" key="9">
    <source>
        <dbReference type="EMBL" id="SDZ17638.1"/>
    </source>
</evidence>
<feature type="transmembrane region" description="Helical" evidence="7">
    <location>
        <begin position="145"/>
        <end position="169"/>
    </location>
</feature>
<feature type="transmembrane region" description="Helical" evidence="7">
    <location>
        <begin position="59"/>
        <end position="78"/>
    </location>
</feature>
<feature type="transmembrane region" description="Helical" evidence="7">
    <location>
        <begin position="335"/>
        <end position="366"/>
    </location>
</feature>
<feature type="transmembrane region" description="Helical" evidence="7">
    <location>
        <begin position="6"/>
        <end position="26"/>
    </location>
</feature>
<dbReference type="Pfam" id="PF00999">
    <property type="entry name" value="Na_H_Exchanger"/>
    <property type="match status" value="1"/>
</dbReference>
<dbReference type="InterPro" id="IPR038770">
    <property type="entry name" value="Na+/solute_symporter_sf"/>
</dbReference>
<dbReference type="PANTHER" id="PTHR42751">
    <property type="entry name" value="SODIUM/HYDROGEN EXCHANGER FAMILY/TRKA DOMAIN PROTEIN"/>
    <property type="match status" value="1"/>
</dbReference>
<evidence type="ECO:0000256" key="3">
    <source>
        <dbReference type="ARBA" id="ARBA00022448"/>
    </source>
</evidence>
<comment type="similarity">
    <text evidence="2">Belongs to the monovalent cation:proton antiporter 2 (CPA2) transporter (TC 2.A.37) family.</text>
</comment>
<keyword evidence="4 7" id="KW-0812">Transmembrane</keyword>
<name>A0A1H3QXE8_9BACI</name>
<feature type="transmembrane region" description="Helical" evidence="7">
    <location>
        <begin position="90"/>
        <end position="108"/>
    </location>
</feature>
<evidence type="ECO:0000256" key="5">
    <source>
        <dbReference type="ARBA" id="ARBA00022989"/>
    </source>
</evidence>
<feature type="transmembrane region" description="Helical" evidence="7">
    <location>
        <begin position="292"/>
        <end position="315"/>
    </location>
</feature>
<feature type="transmembrane region" description="Helical" evidence="7">
    <location>
        <begin position="268"/>
        <end position="285"/>
    </location>
</feature>
<evidence type="ECO:0000256" key="4">
    <source>
        <dbReference type="ARBA" id="ARBA00022692"/>
    </source>
</evidence>
<dbReference type="AlphaFoldDB" id="A0A1H3QXE8"/>
<feature type="transmembrane region" description="Helical" evidence="7">
    <location>
        <begin position="215"/>
        <end position="234"/>
    </location>
</feature>
<evidence type="ECO:0000256" key="2">
    <source>
        <dbReference type="ARBA" id="ARBA00005551"/>
    </source>
</evidence>
<evidence type="ECO:0000313" key="10">
    <source>
        <dbReference type="Proteomes" id="UP000198935"/>
    </source>
</evidence>
<evidence type="ECO:0000256" key="1">
    <source>
        <dbReference type="ARBA" id="ARBA00004141"/>
    </source>
</evidence>
<evidence type="ECO:0000259" key="8">
    <source>
        <dbReference type="Pfam" id="PF00999"/>
    </source>
</evidence>
<keyword evidence="3" id="KW-0813">Transport</keyword>
<dbReference type="EMBL" id="FNPI01000007">
    <property type="protein sequence ID" value="SDZ17638.1"/>
    <property type="molecule type" value="Genomic_DNA"/>
</dbReference>
<gene>
    <name evidence="9" type="ORF">SAMN05421736_10779</name>
</gene>
<evidence type="ECO:0000256" key="7">
    <source>
        <dbReference type="SAM" id="Phobius"/>
    </source>
</evidence>
<keyword evidence="6 7" id="KW-0472">Membrane</keyword>
<feature type="domain" description="Cation/H+ exchanger transmembrane" evidence="8">
    <location>
        <begin position="16"/>
        <end position="366"/>
    </location>
</feature>
<sequence>MDIYIPVMMSAGIIFLLMFIFGLISVKFKIPEVIIYILLGVILASFIGDSYLLHLVGEIGIVLLFFMLGLEFPIKQLMKVAKKVTPAGTLDVVLNIGVTVAIISLFGLSFVDSLLIGGVVYATSSSITAKLLETSKRMANPESEFILGLLIFEDLVAPVLVAILVGLTAGTGMTGGSFSLLVLKVVLLTAGAIIFGQVVFKRLRPFFERYLSSDIFIMFIVGISLAYGGFALFLDLSEVLGAFLAGIMIAEVRKSEEIEHLVLPVRDLTLPVFFLWFGTTIEFGAGVPMMGMLLLLIVWAVAAKIIVGIVGGRLYGLSKKVSVRAGFSLIQRGEFSIIVAALAATELMVFSSIFILAIAMIGIIFFQLAPKIAKKLYPDKAPQKVKMPY</sequence>
<comment type="subcellular location">
    <subcellularLocation>
        <location evidence="1">Membrane</location>
        <topology evidence="1">Multi-pass membrane protein</topology>
    </subcellularLocation>
</comment>
<dbReference type="GO" id="GO:1902600">
    <property type="term" value="P:proton transmembrane transport"/>
    <property type="evidence" value="ECO:0007669"/>
    <property type="project" value="InterPro"/>
</dbReference>
<dbReference type="Gene3D" id="1.20.1530.20">
    <property type="match status" value="1"/>
</dbReference>
<dbReference type="GO" id="GO:0016020">
    <property type="term" value="C:membrane"/>
    <property type="evidence" value="ECO:0007669"/>
    <property type="project" value="UniProtKB-SubCell"/>
</dbReference>
<accession>A0A1H3QXE8</accession>
<protein>
    <submittedName>
        <fullName evidence="9">Monovalent cation:H+ antiporter-2, CPA2 family</fullName>
    </submittedName>
</protein>
<feature type="transmembrane region" description="Helical" evidence="7">
    <location>
        <begin position="181"/>
        <end position="203"/>
    </location>
</feature>
<evidence type="ECO:0000256" key="6">
    <source>
        <dbReference type="ARBA" id="ARBA00023136"/>
    </source>
</evidence>
<keyword evidence="10" id="KW-1185">Reference proteome</keyword>
<feature type="transmembrane region" description="Helical" evidence="7">
    <location>
        <begin position="33"/>
        <end position="53"/>
    </location>
</feature>
<keyword evidence="5 7" id="KW-1133">Transmembrane helix</keyword>
<dbReference type="InterPro" id="IPR006153">
    <property type="entry name" value="Cation/H_exchanger_TM"/>
</dbReference>